<evidence type="ECO:0000313" key="3">
    <source>
        <dbReference type="Proteomes" id="UP000298061"/>
    </source>
</evidence>
<reference evidence="2 3" key="1">
    <citation type="submission" date="2019-02" db="EMBL/GenBank/DDBJ databases">
        <title>Genome sequencing of the rare red list fungi Hericium alpestre (H. flagellum).</title>
        <authorList>
            <person name="Buettner E."/>
            <person name="Kellner H."/>
        </authorList>
    </citation>
    <scope>NUCLEOTIDE SEQUENCE [LARGE SCALE GENOMIC DNA]</scope>
    <source>
        <strain evidence="2 3">DSM 108284</strain>
    </source>
</reference>
<dbReference type="OrthoDB" id="654211at2759"/>
<feature type="non-terminal residue" evidence="2">
    <location>
        <position position="1"/>
    </location>
</feature>
<evidence type="ECO:0000313" key="2">
    <source>
        <dbReference type="EMBL" id="TFY73369.1"/>
    </source>
</evidence>
<organism evidence="2 3">
    <name type="scientific">Hericium alpestre</name>
    <dbReference type="NCBI Taxonomy" id="135208"/>
    <lineage>
        <taxon>Eukaryota</taxon>
        <taxon>Fungi</taxon>
        <taxon>Dikarya</taxon>
        <taxon>Basidiomycota</taxon>
        <taxon>Agaricomycotina</taxon>
        <taxon>Agaricomycetes</taxon>
        <taxon>Russulales</taxon>
        <taxon>Hericiaceae</taxon>
        <taxon>Hericium</taxon>
    </lineage>
</organism>
<gene>
    <name evidence="2" type="ORF">EWM64_g10641</name>
</gene>
<proteinExistence type="predicted"/>
<dbReference type="AlphaFoldDB" id="A0A4Y9ZIT9"/>
<feature type="compositionally biased region" description="Acidic residues" evidence="1">
    <location>
        <begin position="10"/>
        <end position="28"/>
    </location>
</feature>
<name>A0A4Y9ZIT9_9AGAM</name>
<feature type="region of interest" description="Disordered" evidence="1">
    <location>
        <begin position="1"/>
        <end position="81"/>
    </location>
</feature>
<sequence>EIASAIEVYEHDDEGEDELDELDDEDELPSGAGETGETSDAGSKGGKPAEMAISLLWEEDGEESDAFPLPLRTRKGAVAKS</sequence>
<accession>A0A4Y9ZIT9</accession>
<feature type="compositionally biased region" description="Basic residues" evidence="1">
    <location>
        <begin position="72"/>
        <end position="81"/>
    </location>
</feature>
<protein>
    <submittedName>
        <fullName evidence="2">Uncharacterized protein</fullName>
    </submittedName>
</protein>
<dbReference type="Proteomes" id="UP000298061">
    <property type="component" value="Unassembled WGS sequence"/>
</dbReference>
<keyword evidence="3" id="KW-1185">Reference proteome</keyword>
<dbReference type="EMBL" id="SFCI01002937">
    <property type="protein sequence ID" value="TFY73369.1"/>
    <property type="molecule type" value="Genomic_DNA"/>
</dbReference>
<evidence type="ECO:0000256" key="1">
    <source>
        <dbReference type="SAM" id="MobiDB-lite"/>
    </source>
</evidence>
<comment type="caution">
    <text evidence="2">The sequence shown here is derived from an EMBL/GenBank/DDBJ whole genome shotgun (WGS) entry which is preliminary data.</text>
</comment>